<dbReference type="Proteomes" id="UP000708208">
    <property type="component" value="Unassembled WGS sequence"/>
</dbReference>
<evidence type="ECO:0000256" key="9">
    <source>
        <dbReference type="ARBA" id="ARBA00078114"/>
    </source>
</evidence>
<dbReference type="PANTHER" id="PTHR11654">
    <property type="entry name" value="OLIGOPEPTIDE TRANSPORTER-RELATED"/>
    <property type="match status" value="1"/>
</dbReference>
<feature type="transmembrane region" description="Helical" evidence="11">
    <location>
        <begin position="371"/>
        <end position="389"/>
    </location>
</feature>
<organism evidence="12 13">
    <name type="scientific">Allacma fusca</name>
    <dbReference type="NCBI Taxonomy" id="39272"/>
    <lineage>
        <taxon>Eukaryota</taxon>
        <taxon>Metazoa</taxon>
        <taxon>Ecdysozoa</taxon>
        <taxon>Arthropoda</taxon>
        <taxon>Hexapoda</taxon>
        <taxon>Collembola</taxon>
        <taxon>Symphypleona</taxon>
        <taxon>Sminthuridae</taxon>
        <taxon>Allacma</taxon>
    </lineage>
</organism>
<dbReference type="OrthoDB" id="8904098at2759"/>
<evidence type="ECO:0000313" key="12">
    <source>
        <dbReference type="EMBL" id="CAG7786493.1"/>
    </source>
</evidence>
<keyword evidence="4 11" id="KW-0812">Transmembrane</keyword>
<dbReference type="Pfam" id="PF00854">
    <property type="entry name" value="PTR2"/>
    <property type="match status" value="2"/>
</dbReference>
<feature type="transmembrane region" description="Helical" evidence="11">
    <location>
        <begin position="290"/>
        <end position="308"/>
    </location>
</feature>
<comment type="subcellular location">
    <subcellularLocation>
        <location evidence="1">Membrane</location>
        <topology evidence="1">Multi-pass membrane protein</topology>
    </subcellularLocation>
</comment>
<feature type="region of interest" description="Disordered" evidence="10">
    <location>
        <begin position="748"/>
        <end position="783"/>
    </location>
</feature>
<keyword evidence="7 11" id="KW-1133">Transmembrane helix</keyword>
<feature type="transmembrane region" description="Helical" evidence="11">
    <location>
        <begin position="72"/>
        <end position="91"/>
    </location>
</feature>
<evidence type="ECO:0000256" key="10">
    <source>
        <dbReference type="SAM" id="MobiDB-lite"/>
    </source>
</evidence>
<sequence>MVVLAKAGNNDSENGNISSPPEQNKKLRYPVPVFFIVVTEFCERFAYYGMRAVLTIYMRSILNFSDDLATTIYHVFLFLCYGLPIFGAILADSFVGKYTTVFALSTIFAAGNILLTAASTPPLHLPTVAFSLTGLALMAIGTGGIKPCVVALGGDQFILPHQERQLKQFFSIFVFAVSVGNMLSTVITPVLRSDVQCFNQDCYPLAFGIPAVLMVVAIGIFMAGKPMYKINQPKDNIILRVSQCIIHALSQRRIQKTKHSLEPSNKEHWVDYAHYDGSKFDKQLIQDTKGLLRVLVYYLPVPMFWALYEQLGSRWTLQATRMDGRMGKYTIKPDQMQVANAILMFMFIPIFETVVYPLLRKCNIFKRPLQRMSVGGLLAALSFLIAGVVELRIERSFLPQPTLAETHLNIINTLPCHLTVLAEQQHSTGVEFNGGLLTVEPGSNIILHSITERNVTLSFAPVFNDTLNCFPNSPSTLDPLNAPLNMNLSWSGTFATIPGVVQSIIVTINPSTGRLDHYTLTKPEDIGKSRQGFSKLRVVNLDGLLRKGTGNQTQSQDGFRILNQSKDRSYTLMADSNHGFSSSLEIPPDMYVIIPLEDSFRHSDQFNGSHFPQYLNLEVGGNYMVVLTHDREGQLMEQIMTVVPPNEVNMLWLLPQYLVMAWAEILFIISGMEFSFTEAPTSMKSVLQSCWHLTNAMGNLLVIIAAQNKGQKTQATEFLIFASLMLINTVIFAVMASRYKYVSARDDDVGKESTHNSTLEAKGSKAHNSITPTNSNDAQDTRL</sequence>
<dbReference type="EMBL" id="CAJVCH010319316">
    <property type="protein sequence ID" value="CAG7786493.1"/>
    <property type="molecule type" value="Genomic_DNA"/>
</dbReference>
<dbReference type="AlphaFoldDB" id="A0A8J2P9D3"/>
<reference evidence="12" key="1">
    <citation type="submission" date="2021-06" db="EMBL/GenBank/DDBJ databases">
        <authorList>
            <person name="Hodson N. C."/>
            <person name="Mongue J. A."/>
            <person name="Jaron S. K."/>
        </authorList>
    </citation>
    <scope>NUCLEOTIDE SEQUENCE</scope>
</reference>
<evidence type="ECO:0000256" key="11">
    <source>
        <dbReference type="SAM" id="Phobius"/>
    </source>
</evidence>
<keyword evidence="8 11" id="KW-0472">Membrane</keyword>
<dbReference type="GO" id="GO:0016020">
    <property type="term" value="C:membrane"/>
    <property type="evidence" value="ECO:0007669"/>
    <property type="project" value="UniProtKB-SubCell"/>
</dbReference>
<keyword evidence="6" id="KW-0653">Protein transport</keyword>
<evidence type="ECO:0000256" key="5">
    <source>
        <dbReference type="ARBA" id="ARBA00022856"/>
    </source>
</evidence>
<accession>A0A8J2P9D3</accession>
<dbReference type="GO" id="GO:0015031">
    <property type="term" value="P:protein transport"/>
    <property type="evidence" value="ECO:0007669"/>
    <property type="project" value="UniProtKB-KW"/>
</dbReference>
<dbReference type="InterPro" id="IPR018456">
    <property type="entry name" value="PTR2_symporter_CS"/>
</dbReference>
<name>A0A8J2P9D3_9HEXA</name>
<keyword evidence="5" id="KW-0571">Peptide transport</keyword>
<keyword evidence="13" id="KW-1185">Reference proteome</keyword>
<gene>
    <name evidence="12" type="ORF">AFUS01_LOCUS25060</name>
</gene>
<feature type="transmembrane region" description="Helical" evidence="11">
    <location>
        <begin position="203"/>
        <end position="224"/>
    </location>
</feature>
<dbReference type="GO" id="GO:0022857">
    <property type="term" value="F:transmembrane transporter activity"/>
    <property type="evidence" value="ECO:0007669"/>
    <property type="project" value="InterPro"/>
</dbReference>
<dbReference type="InterPro" id="IPR000109">
    <property type="entry name" value="POT_fam"/>
</dbReference>
<evidence type="ECO:0000256" key="4">
    <source>
        <dbReference type="ARBA" id="ARBA00022692"/>
    </source>
</evidence>
<feature type="compositionally biased region" description="Polar residues" evidence="10">
    <location>
        <begin position="766"/>
        <end position="783"/>
    </location>
</feature>
<evidence type="ECO:0000256" key="8">
    <source>
        <dbReference type="ARBA" id="ARBA00023136"/>
    </source>
</evidence>
<keyword evidence="3" id="KW-0813">Transport</keyword>
<protein>
    <recommendedName>
        <fullName evidence="9">Oligopeptide transporter 1</fullName>
    </recommendedName>
</protein>
<comment type="similarity">
    <text evidence="2">Belongs to the major facilitator superfamily. Proton-dependent oligopeptide transporter (POT/PTR) (TC 2.A.17) family.</text>
</comment>
<feature type="transmembrane region" description="Helical" evidence="11">
    <location>
        <begin position="169"/>
        <end position="191"/>
    </location>
</feature>
<feature type="transmembrane region" description="Helical" evidence="11">
    <location>
        <begin position="129"/>
        <end position="149"/>
    </location>
</feature>
<proteinExistence type="inferred from homology"/>
<feature type="transmembrane region" description="Helical" evidence="11">
    <location>
        <begin position="338"/>
        <end position="359"/>
    </location>
</feature>
<dbReference type="FunFam" id="1.20.1250.20:FF:000049">
    <property type="entry name" value="Solute carrier family 15 member 2"/>
    <property type="match status" value="1"/>
</dbReference>
<evidence type="ECO:0000256" key="1">
    <source>
        <dbReference type="ARBA" id="ARBA00004141"/>
    </source>
</evidence>
<dbReference type="GO" id="GO:0006857">
    <property type="term" value="P:oligopeptide transport"/>
    <property type="evidence" value="ECO:0007669"/>
    <property type="project" value="InterPro"/>
</dbReference>
<evidence type="ECO:0000256" key="7">
    <source>
        <dbReference type="ARBA" id="ARBA00022989"/>
    </source>
</evidence>
<dbReference type="CDD" id="cd17347">
    <property type="entry name" value="MFS_SLC15A1_2_like"/>
    <property type="match status" value="1"/>
</dbReference>
<feature type="transmembrane region" description="Helical" evidence="11">
    <location>
        <begin position="98"/>
        <end position="117"/>
    </location>
</feature>
<comment type="caution">
    <text evidence="12">The sequence shown here is derived from an EMBL/GenBank/DDBJ whole genome shotgun (WGS) entry which is preliminary data.</text>
</comment>
<evidence type="ECO:0000256" key="6">
    <source>
        <dbReference type="ARBA" id="ARBA00022927"/>
    </source>
</evidence>
<evidence type="ECO:0000313" key="13">
    <source>
        <dbReference type="Proteomes" id="UP000708208"/>
    </source>
</evidence>
<feature type="transmembrane region" description="Helical" evidence="11">
    <location>
        <begin position="718"/>
        <end position="736"/>
    </location>
</feature>
<evidence type="ECO:0000256" key="3">
    <source>
        <dbReference type="ARBA" id="ARBA00022448"/>
    </source>
</evidence>
<evidence type="ECO:0000256" key="2">
    <source>
        <dbReference type="ARBA" id="ARBA00005982"/>
    </source>
</evidence>
<dbReference type="PROSITE" id="PS01022">
    <property type="entry name" value="PTR2_1"/>
    <property type="match status" value="1"/>
</dbReference>